<accession>A0A0H2XAH1</accession>
<name>A0A0H2XAH1_XANC8</name>
<evidence type="ECO:0000313" key="3">
    <source>
        <dbReference type="EMBL" id="AAY50521.1"/>
    </source>
</evidence>
<organism evidence="3 4">
    <name type="scientific">Xanthomonas campestris pv. campestris (strain 8004)</name>
    <dbReference type="NCBI Taxonomy" id="314565"/>
    <lineage>
        <taxon>Bacteria</taxon>
        <taxon>Pseudomonadati</taxon>
        <taxon>Pseudomonadota</taxon>
        <taxon>Gammaproteobacteria</taxon>
        <taxon>Lysobacterales</taxon>
        <taxon>Lysobacteraceae</taxon>
        <taxon>Xanthomonas</taxon>
    </lineage>
</organism>
<sequence length="347" mass="38982">MTPATRARIGRWALRLAVVVAATWGGLAIYFALSGNGVVRAGWVASWCAMALAALWGLRRRRENWALVGIFATAFVALGTAWWLMQPSQDRDWADDVAQRLRPEVHGNLVTLHNVRNFDWHSETDYQPRWETRQYDLDHLVSADLALSYWMGPAIAHTLVSFGFDDGSHVVFSLEIRKERGESFSALGGFFRSFEETLVAADERDILRVRTNVRGEDMYLYRLNIPKAGLRRMFMGYVGLANDLNRAPAFYNTLTSNCTTIVFALVRQLRPTLPLDHRLLLSGYADEYAFDHHGLMPGYDFATLKQRGHFTARAHAADRAEDFSARIRAGMPQAPAPAPASAASAHR</sequence>
<dbReference type="RefSeq" id="WP_011035992.1">
    <property type="nucleotide sequence ID" value="NC_007086.1"/>
</dbReference>
<evidence type="ECO:0000259" key="2">
    <source>
        <dbReference type="Pfam" id="PF13387"/>
    </source>
</evidence>
<reference evidence="3 4" key="1">
    <citation type="journal article" date="2005" name="Genome Res.">
        <title>Comparative and functional genomic analyses of the pathogenicity of phytopathogen Xanthomonas campestris pv. campestris.</title>
        <authorList>
            <person name="Qian W."/>
            <person name="Jia Y."/>
            <person name="Ren S.X."/>
            <person name="He Y.Q."/>
            <person name="Feng J.X."/>
            <person name="Lu L.F."/>
            <person name="Sun Q."/>
            <person name="Ying G."/>
            <person name="Tang D.J."/>
            <person name="Tang H."/>
            <person name="Wu W."/>
            <person name="Hao P."/>
            <person name="Wang L."/>
            <person name="Jiang B.L."/>
            <person name="Zeng S."/>
            <person name="Gu W.Y."/>
            <person name="Lu G."/>
            <person name="Rong L."/>
            <person name="Tian Y."/>
            <person name="Yao Z."/>
            <person name="Fu G."/>
            <person name="Chen B."/>
            <person name="Fang R."/>
            <person name="Qiang B."/>
            <person name="Chen Z."/>
            <person name="Zhao G.P."/>
            <person name="Tang J.L."/>
            <person name="He C."/>
        </authorList>
    </citation>
    <scope>NUCLEOTIDE SEQUENCE [LARGE SCALE GENOMIC DNA]</scope>
    <source>
        <strain evidence="3 4">8004</strain>
    </source>
</reference>
<gene>
    <name evidence="3" type="ordered locus">XC_3477</name>
</gene>
<dbReference type="Proteomes" id="UP000000420">
    <property type="component" value="Chromosome"/>
</dbReference>
<dbReference type="InterPro" id="IPR025178">
    <property type="entry name" value="Lnb_N"/>
</dbReference>
<evidence type="ECO:0000256" key="1">
    <source>
        <dbReference type="SAM" id="Phobius"/>
    </source>
</evidence>
<feature type="domain" description="Lnb N-terminal periplasmic" evidence="2">
    <location>
        <begin position="126"/>
        <end position="282"/>
    </location>
</feature>
<evidence type="ECO:0000313" key="4">
    <source>
        <dbReference type="Proteomes" id="UP000000420"/>
    </source>
</evidence>
<dbReference type="EMBL" id="CP000050">
    <property type="protein sequence ID" value="AAY50521.1"/>
    <property type="molecule type" value="Genomic_DNA"/>
</dbReference>
<feature type="transmembrane region" description="Helical" evidence="1">
    <location>
        <begin position="12"/>
        <end position="33"/>
    </location>
</feature>
<proteinExistence type="predicted"/>
<keyword evidence="1" id="KW-0472">Membrane</keyword>
<feature type="transmembrane region" description="Helical" evidence="1">
    <location>
        <begin position="39"/>
        <end position="58"/>
    </location>
</feature>
<protein>
    <recommendedName>
        <fullName evidence="2">Lnb N-terminal periplasmic domain-containing protein</fullName>
    </recommendedName>
</protein>
<dbReference type="AlphaFoldDB" id="A0A0H2XAH1"/>
<dbReference type="Pfam" id="PF13387">
    <property type="entry name" value="Lnb_N"/>
    <property type="match status" value="1"/>
</dbReference>
<feature type="transmembrane region" description="Helical" evidence="1">
    <location>
        <begin position="65"/>
        <end position="85"/>
    </location>
</feature>
<keyword evidence="1" id="KW-0812">Transmembrane</keyword>
<keyword evidence="1" id="KW-1133">Transmembrane helix</keyword>
<dbReference type="HOGENOM" id="CLU_050045_1_0_6"/>
<dbReference type="KEGG" id="xcb:XC_3477"/>